<dbReference type="Proteomes" id="UP000260216">
    <property type="component" value="Segment"/>
</dbReference>
<name>A0A345MA03_9CAUD</name>
<dbReference type="EMBL" id="MH576968">
    <property type="protein sequence ID" value="AXH67324.1"/>
    <property type="molecule type" value="Genomic_DNA"/>
</dbReference>
<accession>A0A345MA03</accession>
<gene>
    <name evidence="1" type="primary">173</name>
    <name evidence="1" type="ORF">SEA_WOFFORD_173</name>
</gene>
<keyword evidence="2" id="KW-1185">Reference proteome</keyword>
<dbReference type="GeneID" id="55609581"/>
<reference evidence="1 2" key="1">
    <citation type="submission" date="2018-07" db="EMBL/GenBank/DDBJ databases">
        <authorList>
            <person name="Wofford K.M."/>
            <person name="Typhair T.J."/>
            <person name="Gonzales M.A."/>
            <person name="Castillo J.C."/>
            <person name="Smith B.R."/>
            <person name="Klug H.M."/>
            <person name="Hughes L.E."/>
            <person name="Garlena R.A."/>
            <person name="Russell D.A."/>
            <person name="Pope W.H."/>
            <person name="Jacobs-Sera D."/>
            <person name="Hatfull G.F."/>
        </authorList>
    </citation>
    <scope>NUCLEOTIDE SEQUENCE [LARGE SCALE GENOMIC DNA]</scope>
</reference>
<evidence type="ECO:0000313" key="2">
    <source>
        <dbReference type="Proteomes" id="UP000260216"/>
    </source>
</evidence>
<protein>
    <submittedName>
        <fullName evidence="1">Uncharacterized protein</fullName>
    </submittedName>
</protein>
<evidence type="ECO:0000313" key="1">
    <source>
        <dbReference type="EMBL" id="AXH67324.1"/>
    </source>
</evidence>
<sequence>MKKQCRIGRKITIDGVTFPKRCLLAVHGEDVAHYDGDEWFITFEKINPDSESSVVVYE</sequence>
<dbReference type="KEGG" id="vg:55609581"/>
<dbReference type="RefSeq" id="YP_009839831.1">
    <property type="nucleotide sequence ID" value="NC_048722.1"/>
</dbReference>
<proteinExistence type="predicted"/>
<organism evidence="1 2">
    <name type="scientific">Streptomyces phage Wofford</name>
    <dbReference type="NCBI Taxonomy" id="2283267"/>
    <lineage>
        <taxon>Viruses</taxon>
        <taxon>Duplodnaviria</taxon>
        <taxon>Heunggongvirae</taxon>
        <taxon>Uroviricota</taxon>
        <taxon>Caudoviricetes</taxon>
        <taxon>Stanwilliamsviridae</taxon>
        <taxon>Boydwoodruffvirinae</taxon>
        <taxon>Karimacvirus</taxon>
        <taxon>Karimacvirus wofford</taxon>
        <taxon>Streptomyces virus Wofford</taxon>
    </lineage>
</organism>